<evidence type="ECO:0000256" key="1">
    <source>
        <dbReference type="ARBA" id="ARBA00010638"/>
    </source>
</evidence>
<dbReference type="RefSeq" id="WP_268780825.1">
    <property type="nucleotide sequence ID" value="NZ_JAPRAT010000027.1"/>
</dbReference>
<name>A0A9J6RE90_9BACI</name>
<dbReference type="AlphaFoldDB" id="A0A9J6RE90"/>
<dbReference type="SUPFAM" id="SSF100950">
    <property type="entry name" value="NagB/RpiA/CoA transferase-like"/>
    <property type="match status" value="1"/>
</dbReference>
<feature type="binding site" evidence="4">
    <location>
        <begin position="4"/>
        <end position="8"/>
    </location>
    <ligand>
        <name>ATP</name>
        <dbReference type="ChEBI" id="CHEBI:30616"/>
    </ligand>
</feature>
<feature type="binding site" evidence="4">
    <location>
        <position position="55"/>
    </location>
    <ligand>
        <name>substrate</name>
    </ligand>
</feature>
<dbReference type="EMBL" id="JAPRAT010000027">
    <property type="protein sequence ID" value="MCZ0704058.1"/>
    <property type="molecule type" value="Genomic_DNA"/>
</dbReference>
<organism evidence="6 7">
    <name type="scientific">Natronobacillus azotifigens</name>
    <dbReference type="NCBI Taxonomy" id="472978"/>
    <lineage>
        <taxon>Bacteria</taxon>
        <taxon>Bacillati</taxon>
        <taxon>Bacillota</taxon>
        <taxon>Bacilli</taxon>
        <taxon>Bacillales</taxon>
        <taxon>Bacillaceae</taxon>
        <taxon>Natronobacillus</taxon>
    </lineage>
</organism>
<dbReference type="InterPro" id="IPR002698">
    <property type="entry name" value="FTHF_cligase"/>
</dbReference>
<keyword evidence="2 4" id="KW-0547">Nucleotide-binding</keyword>
<comment type="catalytic activity">
    <reaction evidence="5">
        <text>(6S)-5-formyl-5,6,7,8-tetrahydrofolate + ATP = (6R)-5,10-methenyltetrahydrofolate + ADP + phosphate</text>
        <dbReference type="Rhea" id="RHEA:10488"/>
        <dbReference type="ChEBI" id="CHEBI:30616"/>
        <dbReference type="ChEBI" id="CHEBI:43474"/>
        <dbReference type="ChEBI" id="CHEBI:57455"/>
        <dbReference type="ChEBI" id="CHEBI:57457"/>
        <dbReference type="ChEBI" id="CHEBI:456216"/>
        <dbReference type="EC" id="6.3.3.2"/>
    </reaction>
</comment>
<evidence type="ECO:0000256" key="5">
    <source>
        <dbReference type="RuleBase" id="RU361279"/>
    </source>
</evidence>
<dbReference type="Pfam" id="PF01812">
    <property type="entry name" value="5-FTHF_cyc-lig"/>
    <property type="match status" value="1"/>
</dbReference>
<feature type="binding site" evidence="4">
    <location>
        <begin position="134"/>
        <end position="142"/>
    </location>
    <ligand>
        <name>ATP</name>
        <dbReference type="ChEBI" id="CHEBI:30616"/>
    </ligand>
</feature>
<dbReference type="InterPro" id="IPR037171">
    <property type="entry name" value="NagB/RpiA_transferase-like"/>
</dbReference>
<feature type="binding site" evidence="4">
    <location>
        <position position="50"/>
    </location>
    <ligand>
        <name>substrate</name>
    </ligand>
</feature>
<dbReference type="PIRSF" id="PIRSF006806">
    <property type="entry name" value="FTHF_cligase"/>
    <property type="match status" value="1"/>
</dbReference>
<comment type="similarity">
    <text evidence="1 5">Belongs to the 5-formyltetrahydrofolate cyclo-ligase family.</text>
</comment>
<dbReference type="Gene3D" id="3.40.50.10420">
    <property type="entry name" value="NagB/RpiA/CoA transferase-like"/>
    <property type="match status" value="1"/>
</dbReference>
<reference evidence="6" key="1">
    <citation type="submission" date="2022-11" db="EMBL/GenBank/DDBJ databases">
        <title>WGS of Natronobacillus azotifigens 24KS-1, an anaerobic diazotrophic haloalkaliphile from soda-rich habitats.</title>
        <authorList>
            <person name="Sorokin D.Y."/>
            <person name="Merkel A.Y."/>
        </authorList>
    </citation>
    <scope>NUCLEOTIDE SEQUENCE</scope>
    <source>
        <strain evidence="6">24KS-1</strain>
    </source>
</reference>
<dbReference type="Proteomes" id="UP001084197">
    <property type="component" value="Unassembled WGS sequence"/>
</dbReference>
<sequence length="182" mass="21062">MHSKNVLRKSMIAKLYSLSQGEKKRIENELYTNLFASELWKKANVIGITIANEYEWDTHPIIKQAWEERKCIAIPKCIPTNHMLEFYRYTDKCKLERGFFNLLEPNPENTVEIAAEDMDLLIVPGIVFDKGNYRIGHGGGYYDRYLKEYTGKSLSLAGRDQILPSIPKEEFDQPVDLIISNT</sequence>
<dbReference type="GO" id="GO:0005524">
    <property type="term" value="F:ATP binding"/>
    <property type="evidence" value="ECO:0007669"/>
    <property type="project" value="UniProtKB-KW"/>
</dbReference>
<evidence type="ECO:0000256" key="4">
    <source>
        <dbReference type="PIRSR" id="PIRSR006806-1"/>
    </source>
</evidence>
<gene>
    <name evidence="6" type="ORF">OWO01_12650</name>
</gene>
<evidence type="ECO:0000256" key="2">
    <source>
        <dbReference type="ARBA" id="ARBA00022741"/>
    </source>
</evidence>
<dbReference type="PANTHER" id="PTHR23407:SF1">
    <property type="entry name" value="5-FORMYLTETRAHYDROFOLATE CYCLO-LIGASE"/>
    <property type="match status" value="1"/>
</dbReference>
<dbReference type="InterPro" id="IPR024185">
    <property type="entry name" value="FTHF_cligase-like_sf"/>
</dbReference>
<dbReference type="GO" id="GO:0030272">
    <property type="term" value="F:5-formyltetrahydrofolate cyclo-ligase activity"/>
    <property type="evidence" value="ECO:0007669"/>
    <property type="project" value="UniProtKB-EC"/>
</dbReference>
<dbReference type="NCBIfam" id="TIGR02727">
    <property type="entry name" value="MTHFS_bact"/>
    <property type="match status" value="1"/>
</dbReference>
<keyword evidence="7" id="KW-1185">Reference proteome</keyword>
<keyword evidence="5" id="KW-0460">Magnesium</keyword>
<dbReference type="EC" id="6.3.3.2" evidence="5"/>
<keyword evidence="5" id="KW-0479">Metal-binding</keyword>
<comment type="cofactor">
    <cofactor evidence="5">
        <name>Mg(2+)</name>
        <dbReference type="ChEBI" id="CHEBI:18420"/>
    </cofactor>
</comment>
<protein>
    <recommendedName>
        <fullName evidence="5">5-formyltetrahydrofolate cyclo-ligase</fullName>
        <ecNumber evidence="5">6.3.3.2</ecNumber>
    </recommendedName>
</protein>
<proteinExistence type="inferred from homology"/>
<keyword evidence="3 4" id="KW-0067">ATP-binding</keyword>
<dbReference type="GO" id="GO:0035999">
    <property type="term" value="P:tetrahydrofolate interconversion"/>
    <property type="evidence" value="ECO:0007669"/>
    <property type="project" value="TreeGrafter"/>
</dbReference>
<accession>A0A9J6RE90</accession>
<keyword evidence="6" id="KW-0436">Ligase</keyword>
<evidence type="ECO:0000313" key="7">
    <source>
        <dbReference type="Proteomes" id="UP001084197"/>
    </source>
</evidence>
<evidence type="ECO:0000256" key="3">
    <source>
        <dbReference type="ARBA" id="ARBA00022840"/>
    </source>
</evidence>
<evidence type="ECO:0000313" key="6">
    <source>
        <dbReference type="EMBL" id="MCZ0704058.1"/>
    </source>
</evidence>
<comment type="caution">
    <text evidence="6">The sequence shown here is derived from an EMBL/GenBank/DDBJ whole genome shotgun (WGS) entry which is preliminary data.</text>
</comment>
<dbReference type="GO" id="GO:0046872">
    <property type="term" value="F:metal ion binding"/>
    <property type="evidence" value="ECO:0007669"/>
    <property type="project" value="UniProtKB-KW"/>
</dbReference>
<dbReference type="PANTHER" id="PTHR23407">
    <property type="entry name" value="ATPASE INHIBITOR/5-FORMYLTETRAHYDROFOLATE CYCLO-LIGASE"/>
    <property type="match status" value="1"/>
</dbReference>
<dbReference type="GO" id="GO:0009396">
    <property type="term" value="P:folic acid-containing compound biosynthetic process"/>
    <property type="evidence" value="ECO:0007669"/>
    <property type="project" value="TreeGrafter"/>
</dbReference>